<dbReference type="FunFam" id="3.90.850.10:FF:000002">
    <property type="entry name" value="2-hydroxyhepta-2,4-diene-1,7-dioate isomerase"/>
    <property type="match status" value="1"/>
</dbReference>
<dbReference type="GO" id="GO:0019752">
    <property type="term" value="P:carboxylic acid metabolic process"/>
    <property type="evidence" value="ECO:0007669"/>
    <property type="project" value="UniProtKB-ARBA"/>
</dbReference>
<name>A0AAQ0HFD4_PARVE</name>
<organism evidence="5 6">
    <name type="scientific">Paracoccus versutus</name>
    <name type="common">Thiobacillus versutus</name>
    <dbReference type="NCBI Taxonomy" id="34007"/>
    <lineage>
        <taxon>Bacteria</taxon>
        <taxon>Pseudomonadati</taxon>
        <taxon>Pseudomonadota</taxon>
        <taxon>Alphaproteobacteria</taxon>
        <taxon>Rhodobacterales</taxon>
        <taxon>Paracoccaceae</taxon>
        <taxon>Paracoccus</taxon>
    </lineage>
</organism>
<dbReference type="Pfam" id="PF01557">
    <property type="entry name" value="FAA_hydrolase"/>
    <property type="match status" value="1"/>
</dbReference>
<dbReference type="InterPro" id="IPR036663">
    <property type="entry name" value="Fumarylacetoacetase_C_sf"/>
</dbReference>
<protein>
    <submittedName>
        <fullName evidence="5">2-keto-4-pentenoate hydratase/2-oxohepta-3-ene-1,7-dioic acid hydratase in catechol pathway</fullName>
    </submittedName>
</protein>
<evidence type="ECO:0000313" key="5">
    <source>
        <dbReference type="EMBL" id="REG35272.1"/>
    </source>
</evidence>
<evidence type="ECO:0000256" key="2">
    <source>
        <dbReference type="ARBA" id="ARBA00022723"/>
    </source>
</evidence>
<reference evidence="5 6" key="1">
    <citation type="submission" date="2018-08" db="EMBL/GenBank/DDBJ databases">
        <title>Genomic Encyclopedia of Archaeal and Bacterial Type Strains, Phase II (KMG-II): from individual species to whole genera.</title>
        <authorList>
            <person name="Goeker M."/>
        </authorList>
    </citation>
    <scope>NUCLEOTIDE SEQUENCE [LARGE SCALE GENOMIC DNA]</scope>
    <source>
        <strain evidence="5 6">DSM 582</strain>
    </source>
</reference>
<dbReference type="Proteomes" id="UP000256794">
    <property type="component" value="Unassembled WGS sequence"/>
</dbReference>
<dbReference type="RefSeq" id="WP_036757527.1">
    <property type="nucleotide sequence ID" value="NZ_CP035284.1"/>
</dbReference>
<evidence type="ECO:0000313" key="6">
    <source>
        <dbReference type="Proteomes" id="UP000256794"/>
    </source>
</evidence>
<evidence type="ECO:0000256" key="1">
    <source>
        <dbReference type="ARBA" id="ARBA00010211"/>
    </source>
</evidence>
<comment type="caution">
    <text evidence="5">The sequence shown here is derived from an EMBL/GenBank/DDBJ whole genome shotgun (WGS) entry which is preliminary data.</text>
</comment>
<dbReference type="PANTHER" id="PTHR42796:SF4">
    <property type="entry name" value="FUMARYLACETOACETATE HYDROLASE DOMAIN-CONTAINING PROTEIN 2A"/>
    <property type="match status" value="1"/>
</dbReference>
<evidence type="ECO:0000259" key="3">
    <source>
        <dbReference type="Pfam" id="PF01557"/>
    </source>
</evidence>
<feature type="domain" description="Rv2993c-like N-terminal" evidence="4">
    <location>
        <begin position="1"/>
        <end position="70"/>
    </location>
</feature>
<dbReference type="Gene3D" id="3.90.850.10">
    <property type="entry name" value="Fumarylacetoacetase-like, C-terminal domain"/>
    <property type="match status" value="1"/>
</dbReference>
<keyword evidence="6" id="KW-1185">Reference proteome</keyword>
<sequence length="287" mass="31095">MRLIRFTRAGGGAETGLLFGDKIVPLASVLPDAPATALAVIAEWETIAPHLDGIADAPGLSLSEVRLLAPVEAPQKMPAIGLNYADHIEEAKHLGVTIPTEQVWFCKQPNSLAGPFDGIELPRVSDQLDYEVELVAVIGKRGRHISREDAPKHVFGFTVGNDVSVRDWQRKTAQWMLGKSFDTHGPIGPVIVTSDEIGDPHRLAIRSWVNGELRQDSNLKHLVFDVWDQIAELSQAMTLEPGDLIFTGTPGGVGAGFNPPRFLKPGDVVRCEIEEIGAIENIVVAEA</sequence>
<proteinExistence type="inferred from homology"/>
<dbReference type="GO" id="GO:0046872">
    <property type="term" value="F:metal ion binding"/>
    <property type="evidence" value="ECO:0007669"/>
    <property type="project" value="UniProtKB-KW"/>
</dbReference>
<keyword evidence="2" id="KW-0479">Metal-binding</keyword>
<dbReference type="InterPro" id="IPR011234">
    <property type="entry name" value="Fumarylacetoacetase-like_C"/>
</dbReference>
<dbReference type="EMBL" id="QUMX01000036">
    <property type="protein sequence ID" value="REG35272.1"/>
    <property type="molecule type" value="Genomic_DNA"/>
</dbReference>
<dbReference type="GO" id="GO:0016853">
    <property type="term" value="F:isomerase activity"/>
    <property type="evidence" value="ECO:0007669"/>
    <property type="project" value="UniProtKB-ARBA"/>
</dbReference>
<accession>A0AAQ0HFD4</accession>
<dbReference type="AlphaFoldDB" id="A0AAQ0HFD4"/>
<dbReference type="PANTHER" id="PTHR42796">
    <property type="entry name" value="FUMARYLACETOACETATE HYDROLASE DOMAIN-CONTAINING PROTEIN 2A-RELATED"/>
    <property type="match status" value="1"/>
</dbReference>
<comment type="similarity">
    <text evidence="1">Belongs to the FAH family.</text>
</comment>
<feature type="domain" description="Fumarylacetoacetase-like C-terminal" evidence="3">
    <location>
        <begin position="79"/>
        <end position="284"/>
    </location>
</feature>
<dbReference type="InterPro" id="IPR018833">
    <property type="entry name" value="Rv2993c-like_N"/>
</dbReference>
<evidence type="ECO:0000259" key="4">
    <source>
        <dbReference type="Pfam" id="PF10370"/>
    </source>
</evidence>
<dbReference type="Pfam" id="PF10370">
    <property type="entry name" value="Rv2993c-like_N"/>
    <property type="match status" value="1"/>
</dbReference>
<dbReference type="SUPFAM" id="SSF56529">
    <property type="entry name" value="FAH"/>
    <property type="match status" value="1"/>
</dbReference>
<gene>
    <name evidence="5" type="ORF">ATH84_103633</name>
</gene>
<dbReference type="InterPro" id="IPR051121">
    <property type="entry name" value="FAH"/>
</dbReference>